<name>A0A059B9Z3_EUCGR</name>
<accession>A0A059B9Z3</accession>
<dbReference type="Gramene" id="KCW62864">
    <property type="protein sequence ID" value="KCW62864"/>
    <property type="gene ID" value="EUGRSUZ_G00459"/>
</dbReference>
<gene>
    <name evidence="2" type="ORF">EUGRSUZ_G00459</name>
</gene>
<evidence type="ECO:0000313" key="2">
    <source>
        <dbReference type="EMBL" id="KCW62864.1"/>
    </source>
</evidence>
<keyword evidence="1" id="KW-0472">Membrane</keyword>
<dbReference type="InParanoid" id="A0A059B9Z3"/>
<evidence type="ECO:0000256" key="1">
    <source>
        <dbReference type="SAM" id="Phobius"/>
    </source>
</evidence>
<organism evidence="2">
    <name type="scientific">Eucalyptus grandis</name>
    <name type="common">Flooded gum</name>
    <dbReference type="NCBI Taxonomy" id="71139"/>
    <lineage>
        <taxon>Eukaryota</taxon>
        <taxon>Viridiplantae</taxon>
        <taxon>Streptophyta</taxon>
        <taxon>Embryophyta</taxon>
        <taxon>Tracheophyta</taxon>
        <taxon>Spermatophyta</taxon>
        <taxon>Magnoliopsida</taxon>
        <taxon>eudicotyledons</taxon>
        <taxon>Gunneridae</taxon>
        <taxon>Pentapetalae</taxon>
        <taxon>rosids</taxon>
        <taxon>malvids</taxon>
        <taxon>Myrtales</taxon>
        <taxon>Myrtaceae</taxon>
        <taxon>Myrtoideae</taxon>
        <taxon>Eucalypteae</taxon>
        <taxon>Eucalyptus</taxon>
    </lineage>
</organism>
<dbReference type="EMBL" id="KK198759">
    <property type="protein sequence ID" value="KCW62864.1"/>
    <property type="molecule type" value="Genomic_DNA"/>
</dbReference>
<proteinExistence type="predicted"/>
<keyword evidence="1" id="KW-1133">Transmembrane helix</keyword>
<protein>
    <submittedName>
        <fullName evidence="2">Uncharacterized protein</fullName>
    </submittedName>
</protein>
<feature type="transmembrane region" description="Helical" evidence="1">
    <location>
        <begin position="20"/>
        <end position="38"/>
    </location>
</feature>
<sequence length="70" mass="8145">MPSTSPTVEKGKWTCFWLDAWCRYMPLINCFLDVLLFLGTRRPFSMNAFSPLMGESLGKLIFREKPPTRN</sequence>
<reference evidence="2" key="1">
    <citation type="submission" date="2013-07" db="EMBL/GenBank/DDBJ databases">
        <title>The genome of Eucalyptus grandis.</title>
        <authorList>
            <person name="Schmutz J."/>
            <person name="Hayes R."/>
            <person name="Myburg A."/>
            <person name="Tuskan G."/>
            <person name="Grattapaglia D."/>
            <person name="Rokhsar D.S."/>
        </authorList>
    </citation>
    <scope>NUCLEOTIDE SEQUENCE</scope>
    <source>
        <tissue evidence="2">Leaf extractions</tissue>
    </source>
</reference>
<keyword evidence="1" id="KW-0812">Transmembrane</keyword>
<dbReference type="AlphaFoldDB" id="A0A059B9Z3"/>